<sequence>MKLFPYGHATHPQWQMAAGLVLAQLRAYMALPGYASAPTLALLYITDHYAAQAQDILDYLSAELPAVTDWSGTVGVGIASNNVEYFDEPALAVMLCELPHDQYRVFSGVSPLPPASLGLFKAHTALVHADAGTPDVAELIDEMAQRTESGYVFGGLASSRSGTVQFALSGHGNVKGQGAASGVFSGGLSGVAFARDPSGGMVLMSRVTQGCQPVSGNHEITACDGNVVTELDGQPALDVMLEDLDVSLDEPREALAKVRNTLVGLSHPEDMPSGPRILHAGQFGSEVLVRHLIGLDPARKGIAITDTPVVGMALAFCERNREAARADLVRVCAEIREELEPEELTLEIASALNLPEAESAPHAARRIAGAIYVSCSGRGGPHFGAPSAELQIVRRALGDVPLVGFFAGGEIARHHLYGYTGVLTVFTEMQES</sequence>
<evidence type="ECO:0000259" key="2">
    <source>
        <dbReference type="SMART" id="SM01204"/>
    </source>
</evidence>
<dbReference type="SMART" id="SM01204">
    <property type="entry name" value="FIST_C"/>
    <property type="match status" value="1"/>
</dbReference>
<comment type="caution">
    <text evidence="3">The sequence shown here is derived from an EMBL/GenBank/DDBJ whole genome shotgun (WGS) entry which is preliminary data.</text>
</comment>
<name>A0ABW1TVI2_9BURK</name>
<organism evidence="3 4">
    <name type="scientific">Polaromonas aquatica</name>
    <dbReference type="NCBI Taxonomy" id="332657"/>
    <lineage>
        <taxon>Bacteria</taxon>
        <taxon>Pseudomonadati</taxon>
        <taxon>Pseudomonadota</taxon>
        <taxon>Betaproteobacteria</taxon>
        <taxon>Burkholderiales</taxon>
        <taxon>Comamonadaceae</taxon>
        <taxon>Polaromonas</taxon>
    </lineage>
</organism>
<dbReference type="SMART" id="SM00897">
    <property type="entry name" value="FIST"/>
    <property type="match status" value="1"/>
</dbReference>
<feature type="domain" description="FIST" evidence="1">
    <location>
        <begin position="37"/>
        <end position="235"/>
    </location>
</feature>
<evidence type="ECO:0000313" key="4">
    <source>
        <dbReference type="Proteomes" id="UP001596270"/>
    </source>
</evidence>
<keyword evidence="4" id="KW-1185">Reference proteome</keyword>
<accession>A0ABW1TVI2</accession>
<evidence type="ECO:0000259" key="1">
    <source>
        <dbReference type="SMART" id="SM00897"/>
    </source>
</evidence>
<dbReference type="Pfam" id="PF08495">
    <property type="entry name" value="FIST"/>
    <property type="match status" value="1"/>
</dbReference>
<feature type="domain" description="FIST C-domain" evidence="2">
    <location>
        <begin position="236"/>
        <end position="414"/>
    </location>
</feature>
<dbReference type="InterPro" id="IPR013702">
    <property type="entry name" value="FIST_domain_N"/>
</dbReference>
<evidence type="ECO:0000313" key="3">
    <source>
        <dbReference type="EMBL" id="MFC6281335.1"/>
    </source>
</evidence>
<dbReference type="Pfam" id="PF10442">
    <property type="entry name" value="FIST_C"/>
    <property type="match status" value="1"/>
</dbReference>
<reference evidence="4" key="1">
    <citation type="journal article" date="2019" name="Int. J. Syst. Evol. Microbiol.">
        <title>The Global Catalogue of Microorganisms (GCM) 10K type strain sequencing project: providing services to taxonomists for standard genome sequencing and annotation.</title>
        <authorList>
            <consortium name="The Broad Institute Genomics Platform"/>
            <consortium name="The Broad Institute Genome Sequencing Center for Infectious Disease"/>
            <person name="Wu L."/>
            <person name="Ma J."/>
        </authorList>
    </citation>
    <scope>NUCLEOTIDE SEQUENCE [LARGE SCALE GENOMIC DNA]</scope>
    <source>
        <strain evidence="4">CCUG 39402</strain>
    </source>
</reference>
<gene>
    <name evidence="3" type="ORF">ACFQND_08855</name>
</gene>
<dbReference type="RefSeq" id="WP_371439007.1">
    <property type="nucleotide sequence ID" value="NZ_JBHSRS010000018.1"/>
</dbReference>
<dbReference type="EMBL" id="JBHSRS010000018">
    <property type="protein sequence ID" value="MFC6281335.1"/>
    <property type="molecule type" value="Genomic_DNA"/>
</dbReference>
<protein>
    <submittedName>
        <fullName evidence="3">FIST N-terminal domain-containing protein</fullName>
    </submittedName>
</protein>
<dbReference type="Proteomes" id="UP001596270">
    <property type="component" value="Unassembled WGS sequence"/>
</dbReference>
<dbReference type="InterPro" id="IPR019494">
    <property type="entry name" value="FIST_C"/>
</dbReference>
<proteinExistence type="predicted"/>